<organism evidence="1 2">
    <name type="scientific">Reticulomyxa filosa</name>
    <dbReference type="NCBI Taxonomy" id="46433"/>
    <lineage>
        <taxon>Eukaryota</taxon>
        <taxon>Sar</taxon>
        <taxon>Rhizaria</taxon>
        <taxon>Retaria</taxon>
        <taxon>Foraminifera</taxon>
        <taxon>Monothalamids</taxon>
        <taxon>Reticulomyxidae</taxon>
        <taxon>Reticulomyxa</taxon>
    </lineage>
</organism>
<dbReference type="Proteomes" id="UP000023152">
    <property type="component" value="Unassembled WGS sequence"/>
</dbReference>
<dbReference type="InterPro" id="IPR050155">
    <property type="entry name" value="HAD-like_hydrolase_sf"/>
</dbReference>
<dbReference type="GO" id="GO:0008967">
    <property type="term" value="F:phosphoglycolate phosphatase activity"/>
    <property type="evidence" value="ECO:0007669"/>
    <property type="project" value="TreeGrafter"/>
</dbReference>
<dbReference type="PANTHER" id="PTHR43434">
    <property type="entry name" value="PHOSPHOGLYCOLATE PHOSPHATASE"/>
    <property type="match status" value="1"/>
</dbReference>
<dbReference type="SUPFAM" id="SSF56784">
    <property type="entry name" value="HAD-like"/>
    <property type="match status" value="1"/>
</dbReference>
<reference evidence="1 2" key="1">
    <citation type="journal article" date="2013" name="Curr. Biol.">
        <title>The Genome of the Foraminiferan Reticulomyxa filosa.</title>
        <authorList>
            <person name="Glockner G."/>
            <person name="Hulsmann N."/>
            <person name="Schleicher M."/>
            <person name="Noegel A.A."/>
            <person name="Eichinger L."/>
            <person name="Gallinger C."/>
            <person name="Pawlowski J."/>
            <person name="Sierra R."/>
            <person name="Euteneuer U."/>
            <person name="Pillet L."/>
            <person name="Moustafa A."/>
            <person name="Platzer M."/>
            <person name="Groth M."/>
            <person name="Szafranski K."/>
            <person name="Schliwa M."/>
        </authorList>
    </citation>
    <scope>NUCLEOTIDE SEQUENCE [LARGE SCALE GENOMIC DNA]</scope>
</reference>
<accession>X6MUY6</accession>
<dbReference type="InterPro" id="IPR023214">
    <property type="entry name" value="HAD_sf"/>
</dbReference>
<dbReference type="InterPro" id="IPR041492">
    <property type="entry name" value="HAD_2"/>
</dbReference>
<dbReference type="EMBL" id="ASPP01017689">
    <property type="protein sequence ID" value="ETO16890.1"/>
    <property type="molecule type" value="Genomic_DNA"/>
</dbReference>
<dbReference type="InterPro" id="IPR036412">
    <property type="entry name" value="HAD-like_sf"/>
</dbReference>
<dbReference type="Pfam" id="PF13419">
    <property type="entry name" value="HAD_2"/>
    <property type="match status" value="1"/>
</dbReference>
<dbReference type="PANTHER" id="PTHR43434:SF1">
    <property type="entry name" value="PHOSPHOGLYCOLATE PHOSPHATASE"/>
    <property type="match status" value="1"/>
</dbReference>
<evidence type="ECO:0000313" key="1">
    <source>
        <dbReference type="EMBL" id="ETO16890.1"/>
    </source>
</evidence>
<dbReference type="GO" id="GO:0005829">
    <property type="term" value="C:cytosol"/>
    <property type="evidence" value="ECO:0007669"/>
    <property type="project" value="TreeGrafter"/>
</dbReference>
<gene>
    <name evidence="1" type="ORF">RFI_20445</name>
</gene>
<dbReference type="GO" id="GO:0006281">
    <property type="term" value="P:DNA repair"/>
    <property type="evidence" value="ECO:0007669"/>
    <property type="project" value="TreeGrafter"/>
</dbReference>
<dbReference type="OrthoDB" id="276388at2759"/>
<comment type="caution">
    <text evidence="1">The sequence shown here is derived from an EMBL/GenBank/DDBJ whole genome shotgun (WGS) entry which is preliminary data.</text>
</comment>
<proteinExistence type="predicted"/>
<protein>
    <submittedName>
        <fullName evidence="1">HAD-superfamily hydrolase, subfamily IA</fullName>
    </submittedName>
</protein>
<dbReference type="AlphaFoldDB" id="X6MUY6"/>
<sequence>MEQAHKSLKDSFPAIFGSDYEKARETFYKHYYEMHLEHLKPLPYAEELLIHLHREKFHLGVVSNKLGTILRKEANHFGWNKYFYQMIGSMDVSEDKPSPVPIFEILKELEIEDYSQVWLVGDTPVDVECAKKAGCIPIFYGKMPEKDIVNILDHNELIKLIKTEFGVDGYLQNLPQQKAFITMLYIPGYFLPERVWQDVNSMGGFQDPLLIYEHILNVMNDAKAYPIDPMAFNSTYVIKNLFNNELFDKQDIQDFITYWGQTAFDRKIKQERNEIFEKDWLIVFAEEYLKSAQVLGLVSKIEPKYRYYDEVWVQGASRQALLDRLEYIKKYEDAGIQFETIRILNGDRELWAEIEGVNNGPNIDIELGKIYMLDLAIKNGFKINDNQPFVKYEKEENLPLGRVKNRTYINYADGETRVLDEAIMSEDIKKVVFGERPIEVLPPVVKTGYRAETYDTAYFQVNYFLMYYQVKKAKLIKLMC</sequence>
<name>X6MUY6_RETFI</name>
<dbReference type="Gene3D" id="3.40.50.1000">
    <property type="entry name" value="HAD superfamily/HAD-like"/>
    <property type="match status" value="1"/>
</dbReference>
<evidence type="ECO:0000313" key="2">
    <source>
        <dbReference type="Proteomes" id="UP000023152"/>
    </source>
</evidence>
<keyword evidence="2" id="KW-1185">Reference proteome</keyword>
<keyword evidence="1" id="KW-0378">Hydrolase</keyword>